<gene>
    <name evidence="1" type="ORF">GQE99_20290</name>
</gene>
<protein>
    <submittedName>
        <fullName evidence="1">Uncharacterized protein</fullName>
    </submittedName>
</protein>
<name>A0A845M5P4_9RHOB</name>
<dbReference type="EMBL" id="WTUX01000047">
    <property type="protein sequence ID" value="MZR15365.1"/>
    <property type="molecule type" value="Genomic_DNA"/>
</dbReference>
<organism evidence="1 2">
    <name type="scientific">Maritimibacter harenae</name>
    <dbReference type="NCBI Taxonomy" id="2606218"/>
    <lineage>
        <taxon>Bacteria</taxon>
        <taxon>Pseudomonadati</taxon>
        <taxon>Pseudomonadota</taxon>
        <taxon>Alphaproteobacteria</taxon>
        <taxon>Rhodobacterales</taxon>
        <taxon>Roseobacteraceae</taxon>
        <taxon>Maritimibacter</taxon>
    </lineage>
</organism>
<dbReference type="AlphaFoldDB" id="A0A845M5P4"/>
<reference evidence="1 2" key="1">
    <citation type="submission" date="2019-12" db="EMBL/GenBank/DDBJ databases">
        <title>Maritimibacter sp. nov. sp. isolated from sea sand.</title>
        <authorList>
            <person name="Kim J."/>
            <person name="Jeong S.E."/>
            <person name="Jung H.S."/>
            <person name="Jeon C.O."/>
        </authorList>
    </citation>
    <scope>NUCLEOTIDE SEQUENCE [LARGE SCALE GENOMIC DNA]</scope>
    <source>
        <strain evidence="1 2">DP07</strain>
    </source>
</reference>
<feature type="non-terminal residue" evidence="1">
    <location>
        <position position="132"/>
    </location>
</feature>
<accession>A0A845M5P4</accession>
<evidence type="ECO:0000313" key="2">
    <source>
        <dbReference type="Proteomes" id="UP000467322"/>
    </source>
</evidence>
<dbReference type="RefSeq" id="WP_161353781.1">
    <property type="nucleotide sequence ID" value="NZ_WTUX01000047.1"/>
</dbReference>
<evidence type="ECO:0000313" key="1">
    <source>
        <dbReference type="EMBL" id="MZR15365.1"/>
    </source>
</evidence>
<sequence length="132" mass="14201">MEDLQQAVVDWPEAPRPAAVAGAIAMALEELMLELSWDASAHVELARLVAGFTDHATVAFDREHYTGFTADVTPMSVKTPAETFQGLLEIGAVSERDPRLSIQSRDIEEGLSNQDFLCGDLTSVVLSSILAG</sequence>
<keyword evidence="2" id="KW-1185">Reference proteome</keyword>
<comment type="caution">
    <text evidence="1">The sequence shown here is derived from an EMBL/GenBank/DDBJ whole genome shotgun (WGS) entry which is preliminary data.</text>
</comment>
<proteinExistence type="predicted"/>
<dbReference type="Proteomes" id="UP000467322">
    <property type="component" value="Unassembled WGS sequence"/>
</dbReference>